<keyword evidence="2" id="KW-1185">Reference proteome</keyword>
<dbReference type="Proteomes" id="UP000037035">
    <property type="component" value="Unassembled WGS sequence"/>
</dbReference>
<protein>
    <submittedName>
        <fullName evidence="1">Uncharacterized protein</fullName>
    </submittedName>
</protein>
<gene>
    <name evidence="1" type="ORF">VP01_2966g1</name>
</gene>
<dbReference type="AlphaFoldDB" id="A0A0L6V0Q9"/>
<comment type="caution">
    <text evidence="1">The sequence shown here is derived from an EMBL/GenBank/DDBJ whole genome shotgun (WGS) entry which is preliminary data.</text>
</comment>
<dbReference type="EMBL" id="LAVV01007908">
    <property type="protein sequence ID" value="KNZ54358.1"/>
    <property type="molecule type" value="Genomic_DNA"/>
</dbReference>
<sequence>MRDNSKVHNQIPEVLESWMPCCWEVFLRVRKKRSQCSKKPLNLALTLTHGSWLMFQQKPNTIQMIFNTISVRTFGIELTASYTNLREIPTCDIWGPGVCFSDGNLFFHFLAPRWSLNRQVRKSRHNVSQTDSAILTAQPPRVIFCRCYILGSGVLLAIRFSCCNIHVATLMFTSQWQDNNNVKGHGQDAAGEKELLMHSSISIKKSRDSGQYLRIRSAKEEAERKCSRSFEIQFILSLNCTPTCTNLAYSHAGGGMVWVGAYRTLQGSCTFSAWRCWSRLLPVDVLAEHCSEPRALSEARQHQMGWKVQMIAKSQVQTCQDRGAHIADRSTMAKKIEHDIKRRGKDNRQGPNPLFKRRARRLHWPVSPEPNDFPCTFCSLHHHHNILLLLFSNVILIIIIKNKFDYLFCLHFPARWASNAPSLLTPPARPT</sequence>
<organism evidence="1 2">
    <name type="scientific">Puccinia sorghi</name>
    <dbReference type="NCBI Taxonomy" id="27349"/>
    <lineage>
        <taxon>Eukaryota</taxon>
        <taxon>Fungi</taxon>
        <taxon>Dikarya</taxon>
        <taxon>Basidiomycota</taxon>
        <taxon>Pucciniomycotina</taxon>
        <taxon>Pucciniomycetes</taxon>
        <taxon>Pucciniales</taxon>
        <taxon>Pucciniaceae</taxon>
        <taxon>Puccinia</taxon>
    </lineage>
</organism>
<dbReference type="VEuPathDB" id="FungiDB:VP01_2966g1"/>
<reference evidence="1 2" key="1">
    <citation type="submission" date="2015-08" db="EMBL/GenBank/DDBJ databases">
        <title>Next Generation Sequencing and Analysis of the Genome of Puccinia sorghi L Schw, the Causal Agent of Maize Common Rust.</title>
        <authorList>
            <person name="Rochi L."/>
            <person name="Burguener G."/>
            <person name="Darino M."/>
            <person name="Turjanski A."/>
            <person name="Kreff E."/>
            <person name="Dieguez M.J."/>
            <person name="Sacco F."/>
        </authorList>
    </citation>
    <scope>NUCLEOTIDE SEQUENCE [LARGE SCALE GENOMIC DNA]</scope>
    <source>
        <strain evidence="1 2">RO10H11247</strain>
    </source>
</reference>
<accession>A0A0L6V0Q9</accession>
<proteinExistence type="predicted"/>
<evidence type="ECO:0000313" key="1">
    <source>
        <dbReference type="EMBL" id="KNZ54358.1"/>
    </source>
</evidence>
<name>A0A0L6V0Q9_9BASI</name>
<evidence type="ECO:0000313" key="2">
    <source>
        <dbReference type="Proteomes" id="UP000037035"/>
    </source>
</evidence>